<dbReference type="PRINTS" id="PR00056">
    <property type="entry name" value="HSFDOMAIN"/>
</dbReference>
<proteinExistence type="inferred from homology"/>
<dbReference type="GO" id="GO:0000978">
    <property type="term" value="F:RNA polymerase II cis-regulatory region sequence-specific DNA binding"/>
    <property type="evidence" value="ECO:0007669"/>
    <property type="project" value="TreeGrafter"/>
</dbReference>
<dbReference type="AlphaFoldDB" id="A0AAP0F044"/>
<evidence type="ECO:0000313" key="12">
    <source>
        <dbReference type="Proteomes" id="UP001419268"/>
    </source>
</evidence>
<comment type="caution">
    <text evidence="11">The sequence shown here is derived from an EMBL/GenBank/DDBJ whole genome shotgun (WGS) entry which is preliminary data.</text>
</comment>
<reference evidence="11 12" key="1">
    <citation type="submission" date="2024-01" db="EMBL/GenBank/DDBJ databases">
        <title>Genome assemblies of Stephania.</title>
        <authorList>
            <person name="Yang L."/>
        </authorList>
    </citation>
    <scope>NUCLEOTIDE SEQUENCE [LARGE SCALE GENOMIC DNA]</scope>
    <source>
        <strain evidence="11">JXDWG</strain>
        <tissue evidence="11">Leaf</tissue>
    </source>
</reference>
<organism evidence="11 12">
    <name type="scientific">Stephania cephalantha</name>
    <dbReference type="NCBI Taxonomy" id="152367"/>
    <lineage>
        <taxon>Eukaryota</taxon>
        <taxon>Viridiplantae</taxon>
        <taxon>Streptophyta</taxon>
        <taxon>Embryophyta</taxon>
        <taxon>Tracheophyta</taxon>
        <taxon>Spermatophyta</taxon>
        <taxon>Magnoliopsida</taxon>
        <taxon>Ranunculales</taxon>
        <taxon>Menispermaceae</taxon>
        <taxon>Menispermoideae</taxon>
        <taxon>Cissampelideae</taxon>
        <taxon>Stephania</taxon>
    </lineage>
</organism>
<dbReference type="InterPro" id="IPR036388">
    <property type="entry name" value="WH-like_DNA-bd_sf"/>
</dbReference>
<accession>A0AAP0F044</accession>
<dbReference type="GO" id="GO:0006357">
    <property type="term" value="P:regulation of transcription by RNA polymerase II"/>
    <property type="evidence" value="ECO:0007669"/>
    <property type="project" value="TreeGrafter"/>
</dbReference>
<dbReference type="PANTHER" id="PTHR10015:SF338">
    <property type="entry name" value="HEAT STRESS TRANSCRIPTION FACTOR A-2"/>
    <property type="match status" value="1"/>
</dbReference>
<evidence type="ECO:0000256" key="5">
    <source>
        <dbReference type="ARBA" id="ARBA00023125"/>
    </source>
</evidence>
<keyword evidence="12" id="KW-1185">Reference proteome</keyword>
<dbReference type="InterPro" id="IPR000232">
    <property type="entry name" value="HSF_DNA-bd"/>
</dbReference>
<dbReference type="GO" id="GO:0034605">
    <property type="term" value="P:cellular response to heat"/>
    <property type="evidence" value="ECO:0007669"/>
    <property type="project" value="TreeGrafter"/>
</dbReference>
<comment type="subcellular location">
    <subcellularLocation>
        <location evidence="1">Nucleus</location>
    </subcellularLocation>
</comment>
<keyword evidence="4" id="KW-0346">Stress response</keyword>
<evidence type="ECO:0000256" key="2">
    <source>
        <dbReference type="ARBA" id="ARBA00022553"/>
    </source>
</evidence>
<evidence type="ECO:0000256" key="9">
    <source>
        <dbReference type="SAM" id="MobiDB-lite"/>
    </source>
</evidence>
<dbReference type="Proteomes" id="UP001419268">
    <property type="component" value="Unassembled WGS sequence"/>
</dbReference>
<feature type="domain" description="HSF-type DNA-binding" evidence="10">
    <location>
        <begin position="90"/>
        <end position="114"/>
    </location>
</feature>
<dbReference type="PANTHER" id="PTHR10015">
    <property type="entry name" value="HEAT SHOCK TRANSCRIPTION FACTOR"/>
    <property type="match status" value="1"/>
</dbReference>
<evidence type="ECO:0000313" key="11">
    <source>
        <dbReference type="EMBL" id="KAK9101362.1"/>
    </source>
</evidence>
<dbReference type="Gene3D" id="1.10.10.10">
    <property type="entry name" value="Winged helix-like DNA-binding domain superfamily/Winged helix DNA-binding domain"/>
    <property type="match status" value="1"/>
</dbReference>
<dbReference type="EMBL" id="JBBNAG010000010">
    <property type="protein sequence ID" value="KAK9101362.1"/>
    <property type="molecule type" value="Genomic_DNA"/>
</dbReference>
<protein>
    <recommendedName>
        <fullName evidence="10">HSF-type DNA-binding domain-containing protein</fullName>
    </recommendedName>
</protein>
<feature type="region of interest" description="Disordered" evidence="9">
    <location>
        <begin position="15"/>
        <end position="47"/>
    </location>
</feature>
<dbReference type="SUPFAM" id="SSF46785">
    <property type="entry name" value="Winged helix' DNA-binding domain"/>
    <property type="match status" value="1"/>
</dbReference>
<keyword evidence="7" id="KW-0539">Nucleus</keyword>
<keyword evidence="3" id="KW-0805">Transcription regulation</keyword>
<keyword evidence="2" id="KW-0597">Phosphoprotein</keyword>
<keyword evidence="6" id="KW-0804">Transcription</keyword>
<name>A0AAP0F044_9MAGN</name>
<evidence type="ECO:0000256" key="4">
    <source>
        <dbReference type="ARBA" id="ARBA00023016"/>
    </source>
</evidence>
<evidence type="ECO:0000256" key="3">
    <source>
        <dbReference type="ARBA" id="ARBA00023015"/>
    </source>
</evidence>
<sequence>MEGVRVKVEEVVVLDMGGGGGGGSSSSSSSSPSVASPRPMEGLHDVGPPPFLTKTFEMVEDSSTDAIVSWSGGRNSFVVWDCHKFASNLLPKYFKHSNFSSFIRQLNTYGFKKVDPDRWEFANESFLGGQRQLLKNIKRRKDISRSSLQRDGSTELGKYGLEDEIDKLKRDRNILMVEIMRLRKQHQSSLDQMMNIEKWLQGTEKRQKMLMSFLATALKNPVFLQQLMQRSHEKKKELGNGDGCRSDLIGKRRRLHSNRSVATAAEELCFHGDVEPIPVDDDEDDDDDDIVKSYLKQDLEEEMCVESSDIDRFDTLFSTAMDQESCTPECNVRADSNPHGATSGSGLDPESDILWEELLNEELIVAGDEETGIGLEHRSEVDVKVVANPPNWGEDVQDLVEQMGYLD</sequence>
<evidence type="ECO:0000256" key="7">
    <source>
        <dbReference type="ARBA" id="ARBA00023242"/>
    </source>
</evidence>
<dbReference type="PROSITE" id="PS00434">
    <property type="entry name" value="HSF_DOMAIN"/>
    <property type="match status" value="1"/>
</dbReference>
<evidence type="ECO:0000256" key="6">
    <source>
        <dbReference type="ARBA" id="ARBA00023163"/>
    </source>
</evidence>
<comment type="similarity">
    <text evidence="8">Belongs to the HSF family.</text>
</comment>
<dbReference type="GO" id="GO:0005634">
    <property type="term" value="C:nucleus"/>
    <property type="evidence" value="ECO:0007669"/>
    <property type="project" value="UniProtKB-SubCell"/>
</dbReference>
<evidence type="ECO:0000256" key="1">
    <source>
        <dbReference type="ARBA" id="ARBA00004123"/>
    </source>
</evidence>
<evidence type="ECO:0000259" key="10">
    <source>
        <dbReference type="PROSITE" id="PS00434"/>
    </source>
</evidence>
<gene>
    <name evidence="11" type="ORF">Scep_024792</name>
</gene>
<dbReference type="SMART" id="SM00415">
    <property type="entry name" value="HSF"/>
    <property type="match status" value="1"/>
</dbReference>
<evidence type="ECO:0000256" key="8">
    <source>
        <dbReference type="RuleBase" id="RU004020"/>
    </source>
</evidence>
<dbReference type="Pfam" id="PF00447">
    <property type="entry name" value="HSF_DNA-bind"/>
    <property type="match status" value="1"/>
</dbReference>
<dbReference type="GO" id="GO:0003700">
    <property type="term" value="F:DNA-binding transcription factor activity"/>
    <property type="evidence" value="ECO:0007669"/>
    <property type="project" value="InterPro"/>
</dbReference>
<dbReference type="InterPro" id="IPR036390">
    <property type="entry name" value="WH_DNA-bd_sf"/>
</dbReference>
<keyword evidence="5" id="KW-0238">DNA-binding</keyword>
<dbReference type="FunFam" id="1.10.10.10:FF:000057">
    <property type="entry name" value="Heat shock transcription factor 1"/>
    <property type="match status" value="1"/>
</dbReference>